<dbReference type="AlphaFoldDB" id="A0A7S3DJB4"/>
<sequence length="381" mass="44003">MDEYFDVSVTDPVEIDLHLFDRWVLGYTEEDSVVQKRQTFIQHSPAEVTMVSDELFSRQWVEREIKREVAQQYMLFRALKEVLAEPRKGLSSQSLFQLSSTLANTVIERFYALDELLLRELAGKKLATKLRRDLDDVEEKTMIPLVACKRQFDNVRRVLDKYKEEDSEVGDLASSIADTFMISKDLAKQYSSIVFLCYHRFECGRKRVAAFTFADLRHFAFTLTAHWTETGKGLQFDSKYLVRLQDLRSHVYNDKETLETCRKSSMRFLREAGGFSTKKLNSLNHNFVSLLRNAVNIASSLCIPNEMRDLFIDIVDKVGEGLTKLNLSEAEAELYFQSLLHLGDDVFSTHTKVMEADEMAAAWKKYIAGISSLLLHVYHKL</sequence>
<dbReference type="InterPro" id="IPR008614">
    <property type="entry name" value="FIBP"/>
</dbReference>
<organism evidence="1">
    <name type="scientific">Palpitomonas bilix</name>
    <dbReference type="NCBI Taxonomy" id="652834"/>
    <lineage>
        <taxon>Eukaryota</taxon>
        <taxon>Eukaryota incertae sedis</taxon>
    </lineage>
</organism>
<dbReference type="Pfam" id="PF05427">
    <property type="entry name" value="FIBP"/>
    <property type="match status" value="1"/>
</dbReference>
<evidence type="ECO:0008006" key="2">
    <source>
        <dbReference type="Google" id="ProtNLM"/>
    </source>
</evidence>
<proteinExistence type="predicted"/>
<evidence type="ECO:0000313" key="1">
    <source>
        <dbReference type="EMBL" id="CAE0258903.1"/>
    </source>
</evidence>
<name>A0A7S3DJB4_9EUKA</name>
<dbReference type="PANTHER" id="PTHR13223:SF2">
    <property type="entry name" value="ACIDIC FIBROBLAST GROWTH FACTOR INTRACELLULAR-BINDING PROTEIN"/>
    <property type="match status" value="1"/>
</dbReference>
<protein>
    <recommendedName>
        <fullName evidence="2">Acidic fibroblast growth factor intracellular-binding protein</fullName>
    </recommendedName>
</protein>
<gene>
    <name evidence="1" type="ORF">PBIL07802_LOCUS21170</name>
</gene>
<dbReference type="GO" id="GO:0005634">
    <property type="term" value="C:nucleus"/>
    <property type="evidence" value="ECO:0007669"/>
    <property type="project" value="TreeGrafter"/>
</dbReference>
<accession>A0A7S3DJB4</accession>
<dbReference type="PANTHER" id="PTHR13223">
    <property type="entry name" value="ACIDIC FIBROBLAST GROWTH FACTOR INTRACELLULAR BINDING PROTEIN"/>
    <property type="match status" value="1"/>
</dbReference>
<dbReference type="EMBL" id="HBIB01032660">
    <property type="protein sequence ID" value="CAE0258903.1"/>
    <property type="molecule type" value="Transcribed_RNA"/>
</dbReference>
<reference evidence="1" key="1">
    <citation type="submission" date="2021-01" db="EMBL/GenBank/DDBJ databases">
        <authorList>
            <person name="Corre E."/>
            <person name="Pelletier E."/>
            <person name="Niang G."/>
            <person name="Scheremetjew M."/>
            <person name="Finn R."/>
            <person name="Kale V."/>
            <person name="Holt S."/>
            <person name="Cochrane G."/>
            <person name="Meng A."/>
            <person name="Brown T."/>
            <person name="Cohen L."/>
        </authorList>
    </citation>
    <scope>NUCLEOTIDE SEQUENCE</scope>
    <source>
        <strain evidence="1">NIES-2562</strain>
    </source>
</reference>